<dbReference type="OrthoDB" id="6409159at2759"/>
<evidence type="ECO:0000256" key="2">
    <source>
        <dbReference type="ARBA" id="ARBA00006370"/>
    </source>
</evidence>
<reference evidence="10 13" key="3">
    <citation type="submission" date="2019-09" db="EMBL/GenBank/DDBJ databases">
        <title>The hologenome of the rock-dwelling lichen Lasallia pustulata.</title>
        <authorList>
            <person name="Greshake Tzovaras B."/>
            <person name="Segers F."/>
            <person name="Bicker A."/>
            <person name="Dal Grande F."/>
            <person name="Otte J."/>
            <person name="Hankeln T."/>
            <person name="Schmitt I."/>
            <person name="Ebersberger I."/>
        </authorList>
    </citation>
    <scope>NUCLEOTIDE SEQUENCE [LARGE SCALE GENOMIC DNA]</scope>
    <source>
        <strain evidence="10">A1-1</strain>
    </source>
</reference>
<dbReference type="GO" id="GO:0032366">
    <property type="term" value="P:intracellular sterol transport"/>
    <property type="evidence" value="ECO:0007669"/>
    <property type="project" value="InterPro"/>
</dbReference>
<dbReference type="EMBL" id="FWEW01003741">
    <property type="protein sequence ID" value="SLM40793.1"/>
    <property type="molecule type" value="Genomic_DNA"/>
</dbReference>
<keyword evidence="6 8" id="KW-0732">Signal</keyword>
<keyword evidence="7" id="KW-0445">Lipid transport</keyword>
<dbReference type="InterPro" id="IPR014756">
    <property type="entry name" value="Ig_E-set"/>
</dbReference>
<dbReference type="Proteomes" id="UP000324767">
    <property type="component" value="Unassembled WGS sequence"/>
</dbReference>
<gene>
    <name evidence="10" type="ORF">FRX48_01458</name>
</gene>
<dbReference type="CDD" id="cd00917">
    <property type="entry name" value="PG-PI_TP"/>
    <property type="match status" value="1"/>
</dbReference>
<accession>A0A1W5DC87</accession>
<dbReference type="Gene3D" id="2.60.40.770">
    <property type="match status" value="1"/>
</dbReference>
<evidence type="ECO:0000313" key="13">
    <source>
        <dbReference type="Proteomes" id="UP000324767"/>
    </source>
</evidence>
<evidence type="ECO:0000259" key="9">
    <source>
        <dbReference type="SMART" id="SM00737"/>
    </source>
</evidence>
<dbReference type="Proteomes" id="UP000192927">
    <property type="component" value="Unassembled WGS sequence"/>
</dbReference>
<organism evidence="11 12">
    <name type="scientific">Lasallia pustulata</name>
    <dbReference type="NCBI Taxonomy" id="136370"/>
    <lineage>
        <taxon>Eukaryota</taxon>
        <taxon>Fungi</taxon>
        <taxon>Dikarya</taxon>
        <taxon>Ascomycota</taxon>
        <taxon>Pezizomycotina</taxon>
        <taxon>Lecanoromycetes</taxon>
        <taxon>OSLEUM clade</taxon>
        <taxon>Umbilicariomycetidae</taxon>
        <taxon>Umbilicariales</taxon>
        <taxon>Umbilicariaceae</taxon>
        <taxon>Lasallia</taxon>
    </lineage>
</organism>
<feature type="domain" description="MD-2-related lipid-recognition" evidence="9">
    <location>
        <begin position="43"/>
        <end position="164"/>
    </location>
</feature>
<dbReference type="InterPro" id="IPR003172">
    <property type="entry name" value="ML_dom"/>
</dbReference>
<proteinExistence type="inferred from homology"/>
<feature type="chain" id="PRO_5044566992" description="Phosphatidylglycerol/phosphatidylinositol transfer protein" evidence="8">
    <location>
        <begin position="19"/>
        <end position="166"/>
    </location>
</feature>
<dbReference type="InterPro" id="IPR033917">
    <property type="entry name" value="ML_PG-PI_TP"/>
</dbReference>
<reference evidence="11" key="1">
    <citation type="submission" date="2017-03" db="EMBL/GenBank/DDBJ databases">
        <authorList>
            <person name="Afonso C.L."/>
            <person name="Miller P.J."/>
            <person name="Scott M.A."/>
            <person name="Spackman E."/>
            <person name="Goraichik I."/>
            <person name="Dimitrov K.M."/>
            <person name="Suarez D.L."/>
            <person name="Swayne D.E."/>
        </authorList>
    </citation>
    <scope>NUCLEOTIDE SEQUENCE [LARGE SCALE GENOMIC DNA]</scope>
</reference>
<sequence length="166" mass="18028">MKFATVLLPLLLAATATSTSISFGRQDRLIADGNLNVPGANPMTFCEDPAINILDIEHVNLSPNPPTPGNTLSIEAVGNFTEVIEEGAYINLSVKYGLITLIRQTADLCEQLKNVDQECPVEKGETKITKDVDLPKEIPGGKYTVFADVYTRDSRKITCLQATVAF</sequence>
<evidence type="ECO:0000256" key="6">
    <source>
        <dbReference type="ARBA" id="ARBA00022729"/>
    </source>
</evidence>
<evidence type="ECO:0000313" key="11">
    <source>
        <dbReference type="EMBL" id="SLM40793.1"/>
    </source>
</evidence>
<evidence type="ECO:0000313" key="12">
    <source>
        <dbReference type="Proteomes" id="UP000192927"/>
    </source>
</evidence>
<evidence type="ECO:0000256" key="7">
    <source>
        <dbReference type="ARBA" id="ARBA00023055"/>
    </source>
</evidence>
<comment type="similarity">
    <text evidence="2">Belongs to the NPC2 family.</text>
</comment>
<dbReference type="Pfam" id="PF02221">
    <property type="entry name" value="E1_DerP2_DerF2"/>
    <property type="match status" value="1"/>
</dbReference>
<evidence type="ECO:0000256" key="5">
    <source>
        <dbReference type="ARBA" id="ARBA00022448"/>
    </source>
</evidence>
<protein>
    <recommendedName>
        <fullName evidence="4">Phosphatidylglycerol/phosphatidylinositol transfer protein</fullName>
    </recommendedName>
</protein>
<dbReference type="FunFam" id="2.60.40.770:FF:000004">
    <property type="entry name" value="Phosphatidylglycerol/phosphatidylinositol transfer protein"/>
    <property type="match status" value="1"/>
</dbReference>
<dbReference type="PANTHER" id="PTHR11306:SF0">
    <property type="entry name" value="PHOSPHATIDYLGLYCEROL_PHOSPHATIDYLINOSITOL TRANSFER PROTEIN"/>
    <property type="match status" value="1"/>
</dbReference>
<comment type="function">
    <text evidence="1">Catalyzes the intermembrane transfer of phosphatidylglycerol and phosphatidylinositol.</text>
</comment>
<dbReference type="EMBL" id="VXIT01000002">
    <property type="protein sequence ID" value="KAA6414708.1"/>
    <property type="molecule type" value="Genomic_DNA"/>
</dbReference>
<evidence type="ECO:0000256" key="8">
    <source>
        <dbReference type="SAM" id="SignalP"/>
    </source>
</evidence>
<dbReference type="PANTHER" id="PTHR11306">
    <property type="entry name" value="NIEMANN PICK TYPE C2 PROTEIN NPC2-RELATED"/>
    <property type="match status" value="1"/>
</dbReference>
<dbReference type="SMART" id="SM00737">
    <property type="entry name" value="ML"/>
    <property type="match status" value="1"/>
</dbReference>
<keyword evidence="12" id="KW-1185">Reference proteome</keyword>
<dbReference type="SUPFAM" id="SSF81296">
    <property type="entry name" value="E set domains"/>
    <property type="match status" value="1"/>
</dbReference>
<name>A0A1W5DC87_9LECA</name>
<evidence type="ECO:0000256" key="1">
    <source>
        <dbReference type="ARBA" id="ARBA00002053"/>
    </source>
</evidence>
<evidence type="ECO:0000256" key="4">
    <source>
        <dbReference type="ARBA" id="ARBA00016056"/>
    </source>
</evidence>
<keyword evidence="5" id="KW-0813">Transport</keyword>
<dbReference type="AlphaFoldDB" id="A0A1W5DC87"/>
<dbReference type="GO" id="GO:0032934">
    <property type="term" value="F:sterol binding"/>
    <property type="evidence" value="ECO:0007669"/>
    <property type="project" value="InterPro"/>
</dbReference>
<evidence type="ECO:0000256" key="3">
    <source>
        <dbReference type="ARBA" id="ARBA00011245"/>
    </source>
</evidence>
<reference evidence="12" key="2">
    <citation type="submission" date="2017-03" db="EMBL/GenBank/DDBJ databases">
        <authorList>
            <person name="Sharma R."/>
            <person name="Thines M."/>
        </authorList>
    </citation>
    <scope>NUCLEOTIDE SEQUENCE [LARGE SCALE GENOMIC DNA]</scope>
</reference>
<comment type="subunit">
    <text evidence="3">Monomer.</text>
</comment>
<feature type="signal peptide" evidence="8">
    <location>
        <begin position="1"/>
        <end position="18"/>
    </location>
</feature>
<dbReference type="InterPro" id="IPR039670">
    <property type="entry name" value="NPC2-like"/>
</dbReference>
<evidence type="ECO:0000313" key="10">
    <source>
        <dbReference type="EMBL" id="KAA6414708.1"/>
    </source>
</evidence>